<dbReference type="OrthoDB" id="7055441at2"/>
<protein>
    <submittedName>
        <fullName evidence="1">Uncharacterized protein</fullName>
    </submittedName>
</protein>
<dbReference type="EMBL" id="UGTA01000001">
    <property type="protein sequence ID" value="SUB58834.1"/>
    <property type="molecule type" value="Genomic_DNA"/>
</dbReference>
<keyword evidence="2" id="KW-1185">Reference proteome</keyword>
<evidence type="ECO:0000313" key="2">
    <source>
        <dbReference type="Proteomes" id="UP000255417"/>
    </source>
</evidence>
<evidence type="ECO:0000313" key="1">
    <source>
        <dbReference type="EMBL" id="SUB58834.1"/>
    </source>
</evidence>
<dbReference type="RefSeq" id="WP_115315342.1">
    <property type="nucleotide sequence ID" value="NZ_LWIF01000001.1"/>
</dbReference>
<proteinExistence type="predicted"/>
<organism evidence="1 2">
    <name type="scientific">Phocoenobacter uteri</name>
    <dbReference type="NCBI Taxonomy" id="146806"/>
    <lineage>
        <taxon>Bacteria</taxon>
        <taxon>Pseudomonadati</taxon>
        <taxon>Pseudomonadota</taxon>
        <taxon>Gammaproteobacteria</taxon>
        <taxon>Pasteurellales</taxon>
        <taxon>Pasteurellaceae</taxon>
        <taxon>Phocoenobacter</taxon>
    </lineage>
</organism>
<name>A0A379C988_9PAST</name>
<accession>A0A379C988</accession>
<gene>
    <name evidence="1" type="ORF">NCTC12872_00802</name>
</gene>
<reference evidence="1 2" key="1">
    <citation type="submission" date="2018-06" db="EMBL/GenBank/DDBJ databases">
        <authorList>
            <consortium name="Pathogen Informatics"/>
            <person name="Doyle S."/>
        </authorList>
    </citation>
    <scope>NUCLEOTIDE SEQUENCE [LARGE SCALE GENOMIC DNA]</scope>
    <source>
        <strain evidence="1 2">NCTC12872</strain>
    </source>
</reference>
<sequence>MNNWVIKKSPYSSKILLESKIFGDSIYLLDHYSGREPFLYNGKKSNNFAMTPHALLDSNMVSELYLFIENNKKSGKNDFRDFLYFITKNRWNVSLHFYYLESFCKSDLDTFRKYAIRDTKAWLELMLMDEEYFLKTSIVKRTNNSQQIDHYLQNKSLDEQATEQVSQFIDMYCQFKNDLEIIQILLIKMILIKNFEMKDKKIEKQLEYFDFFMQEQFGKVLGRELCLAYQYFTNKAGKFLGIQKGTKYENAVKNIISTAWDIFLLRIPELFLKEPDTDKIFDLQYIVTKEKRLFEFSQLFEYEAILFVDGVAKPIFNFNIEEQINYYPIKSTDKGKHTGDIALLLEAMKLCLQKLL</sequence>
<dbReference type="AlphaFoldDB" id="A0A379C988"/>
<dbReference type="Proteomes" id="UP000255417">
    <property type="component" value="Unassembled WGS sequence"/>
</dbReference>